<dbReference type="Pfam" id="PF04255">
    <property type="entry name" value="DUF433"/>
    <property type="match status" value="1"/>
</dbReference>
<feature type="coiled-coil region" evidence="1">
    <location>
        <begin position="70"/>
        <end position="97"/>
    </location>
</feature>
<reference evidence="2" key="1">
    <citation type="journal article" date="2015" name="ISME J.">
        <title>Draft Genome Sequence of Streptomyces incarnatus NRRL8089, which Produces the Nucleoside Antibiotic Sinefungin.</title>
        <authorList>
            <person name="Oshima K."/>
            <person name="Hattori M."/>
            <person name="Shimizu H."/>
            <person name="Fukuda K."/>
            <person name="Nemoto M."/>
            <person name="Inagaki K."/>
            <person name="Tamura T."/>
        </authorList>
    </citation>
    <scope>NUCLEOTIDE SEQUENCE</scope>
    <source>
        <strain evidence="2">FACHB-1375</strain>
    </source>
</reference>
<dbReference type="PANTHER" id="PTHR34849">
    <property type="entry name" value="SSL5025 PROTEIN"/>
    <property type="match status" value="1"/>
</dbReference>
<dbReference type="InterPro" id="IPR009057">
    <property type="entry name" value="Homeodomain-like_sf"/>
</dbReference>
<evidence type="ECO:0000256" key="1">
    <source>
        <dbReference type="SAM" id="Coils"/>
    </source>
</evidence>
<dbReference type="Gene3D" id="1.10.10.10">
    <property type="entry name" value="Winged helix-like DNA-binding domain superfamily/Winged helix DNA-binding domain"/>
    <property type="match status" value="1"/>
</dbReference>
<keyword evidence="1" id="KW-0175">Coiled coil</keyword>
<comment type="caution">
    <text evidence="2">The sequence shown here is derived from an EMBL/GenBank/DDBJ whole genome shotgun (WGS) entry which is preliminary data.</text>
</comment>
<organism evidence="2 3">
    <name type="scientific">Aerosakkonema funiforme FACHB-1375</name>
    <dbReference type="NCBI Taxonomy" id="2949571"/>
    <lineage>
        <taxon>Bacteria</taxon>
        <taxon>Bacillati</taxon>
        <taxon>Cyanobacteriota</taxon>
        <taxon>Cyanophyceae</taxon>
        <taxon>Oscillatoriophycideae</taxon>
        <taxon>Aerosakkonematales</taxon>
        <taxon>Aerosakkonemataceae</taxon>
        <taxon>Aerosakkonema</taxon>
    </lineage>
</organism>
<proteinExistence type="predicted"/>
<name>A0A926VCE5_9CYAN</name>
<keyword evidence="3" id="KW-1185">Reference proteome</keyword>
<dbReference type="InterPro" id="IPR036388">
    <property type="entry name" value="WH-like_DNA-bd_sf"/>
</dbReference>
<dbReference type="EMBL" id="JACJPW010000012">
    <property type="protein sequence ID" value="MBD2180813.1"/>
    <property type="molecule type" value="Genomic_DNA"/>
</dbReference>
<sequence length="97" mass="10781">MTTTIDIGTLIIRTPETCGNCPRIAGTRISVEQMAVLSKQGLTPTEIVQEYGFINLAQVHAALAYYHANTEEIEGYLATEKAEYERLEAEYIASQQK</sequence>
<dbReference type="AlphaFoldDB" id="A0A926VCE5"/>
<dbReference type="RefSeq" id="WP_190463391.1">
    <property type="nucleotide sequence ID" value="NZ_JACJPW010000012.1"/>
</dbReference>
<accession>A0A926VCE5</accession>
<evidence type="ECO:0000313" key="2">
    <source>
        <dbReference type="EMBL" id="MBD2180813.1"/>
    </source>
</evidence>
<gene>
    <name evidence="2" type="ORF">H6G03_06810</name>
</gene>
<dbReference type="InterPro" id="IPR007367">
    <property type="entry name" value="DUF433"/>
</dbReference>
<dbReference type="PANTHER" id="PTHR34849:SF1">
    <property type="entry name" value="SLR0770 PROTEIN"/>
    <property type="match status" value="1"/>
</dbReference>
<dbReference type="Proteomes" id="UP000641646">
    <property type="component" value="Unassembled WGS sequence"/>
</dbReference>
<dbReference type="SUPFAM" id="SSF46689">
    <property type="entry name" value="Homeodomain-like"/>
    <property type="match status" value="1"/>
</dbReference>
<evidence type="ECO:0000313" key="3">
    <source>
        <dbReference type="Proteomes" id="UP000641646"/>
    </source>
</evidence>
<reference evidence="2" key="2">
    <citation type="submission" date="2020-08" db="EMBL/GenBank/DDBJ databases">
        <authorList>
            <person name="Chen M."/>
            <person name="Teng W."/>
            <person name="Zhao L."/>
            <person name="Hu C."/>
            <person name="Zhou Y."/>
            <person name="Han B."/>
            <person name="Song L."/>
            <person name="Shu W."/>
        </authorList>
    </citation>
    <scope>NUCLEOTIDE SEQUENCE</scope>
    <source>
        <strain evidence="2">FACHB-1375</strain>
    </source>
</reference>
<protein>
    <submittedName>
        <fullName evidence="2">DUF433 domain-containing protein</fullName>
    </submittedName>
</protein>